<accession>A0A916X9N0</accession>
<dbReference type="Proteomes" id="UP000637423">
    <property type="component" value="Unassembled WGS sequence"/>
</dbReference>
<sequence>MLAIPLVISACAGPATNAGEDNMQEERTYVTGSNLPQRSTSNVKRMSKEELEEMRRNATMPQQNK</sequence>
<dbReference type="EMBL" id="BMED01000001">
    <property type="protein sequence ID" value="GGC57405.1"/>
    <property type="molecule type" value="Genomic_DNA"/>
</dbReference>
<evidence type="ECO:0000256" key="1">
    <source>
        <dbReference type="SAM" id="MobiDB-lite"/>
    </source>
</evidence>
<feature type="compositionally biased region" description="Polar residues" evidence="1">
    <location>
        <begin position="30"/>
        <end position="44"/>
    </location>
</feature>
<feature type="region of interest" description="Disordered" evidence="1">
    <location>
        <begin position="28"/>
        <end position="65"/>
    </location>
</feature>
<evidence type="ECO:0000313" key="2">
    <source>
        <dbReference type="EMBL" id="GGC57405.1"/>
    </source>
</evidence>
<dbReference type="AlphaFoldDB" id="A0A916X9N0"/>
<protein>
    <submittedName>
        <fullName evidence="2">Uncharacterized protein</fullName>
    </submittedName>
</protein>
<name>A0A916X9N0_9BURK</name>
<proteinExistence type="predicted"/>
<evidence type="ECO:0000313" key="3">
    <source>
        <dbReference type="Proteomes" id="UP000637423"/>
    </source>
</evidence>
<reference evidence="2" key="2">
    <citation type="submission" date="2020-09" db="EMBL/GenBank/DDBJ databases">
        <authorList>
            <person name="Sun Q."/>
            <person name="Zhou Y."/>
        </authorList>
    </citation>
    <scope>NUCLEOTIDE SEQUENCE</scope>
    <source>
        <strain evidence="2">CGMCC 1.10998</strain>
    </source>
</reference>
<gene>
    <name evidence="2" type="ORF">GCM10011396_00310</name>
</gene>
<reference evidence="2" key="1">
    <citation type="journal article" date="2014" name="Int. J. Syst. Evol. Microbiol.">
        <title>Complete genome sequence of Corynebacterium casei LMG S-19264T (=DSM 44701T), isolated from a smear-ripened cheese.</title>
        <authorList>
            <consortium name="US DOE Joint Genome Institute (JGI-PGF)"/>
            <person name="Walter F."/>
            <person name="Albersmeier A."/>
            <person name="Kalinowski J."/>
            <person name="Ruckert C."/>
        </authorList>
    </citation>
    <scope>NUCLEOTIDE SEQUENCE</scope>
    <source>
        <strain evidence="2">CGMCC 1.10998</strain>
    </source>
</reference>
<feature type="compositionally biased region" description="Basic and acidic residues" evidence="1">
    <location>
        <begin position="46"/>
        <end position="56"/>
    </location>
</feature>
<keyword evidence="3" id="KW-1185">Reference proteome</keyword>
<comment type="caution">
    <text evidence="2">The sequence shown here is derived from an EMBL/GenBank/DDBJ whole genome shotgun (WGS) entry which is preliminary data.</text>
</comment>
<organism evidence="2 3">
    <name type="scientific">Undibacterium terreum</name>
    <dbReference type="NCBI Taxonomy" id="1224302"/>
    <lineage>
        <taxon>Bacteria</taxon>
        <taxon>Pseudomonadati</taxon>
        <taxon>Pseudomonadota</taxon>
        <taxon>Betaproteobacteria</taxon>
        <taxon>Burkholderiales</taxon>
        <taxon>Oxalobacteraceae</taxon>
        <taxon>Undibacterium</taxon>
    </lineage>
</organism>